<dbReference type="AlphaFoldDB" id="A0A1A6G0U5"/>
<dbReference type="InterPro" id="IPR036179">
    <property type="entry name" value="Ig-like_dom_sf"/>
</dbReference>
<dbReference type="InterPro" id="IPR013783">
    <property type="entry name" value="Ig-like_fold"/>
</dbReference>
<gene>
    <name evidence="1" type="ORF">A6R68_09852</name>
</gene>
<dbReference type="EMBL" id="LZPO01109190">
    <property type="protein sequence ID" value="OBS59022.1"/>
    <property type="molecule type" value="Genomic_DNA"/>
</dbReference>
<dbReference type="Proteomes" id="UP000092124">
    <property type="component" value="Unassembled WGS sequence"/>
</dbReference>
<organism evidence="1 2">
    <name type="scientific">Neotoma lepida</name>
    <name type="common">Desert woodrat</name>
    <dbReference type="NCBI Taxonomy" id="56216"/>
    <lineage>
        <taxon>Eukaryota</taxon>
        <taxon>Metazoa</taxon>
        <taxon>Chordata</taxon>
        <taxon>Craniata</taxon>
        <taxon>Vertebrata</taxon>
        <taxon>Euteleostomi</taxon>
        <taxon>Mammalia</taxon>
        <taxon>Eutheria</taxon>
        <taxon>Euarchontoglires</taxon>
        <taxon>Glires</taxon>
        <taxon>Rodentia</taxon>
        <taxon>Myomorpha</taxon>
        <taxon>Muroidea</taxon>
        <taxon>Cricetidae</taxon>
        <taxon>Neotominae</taxon>
        <taxon>Neotoma</taxon>
    </lineage>
</organism>
<evidence type="ECO:0008006" key="3">
    <source>
        <dbReference type="Google" id="ProtNLM"/>
    </source>
</evidence>
<dbReference type="SUPFAM" id="SSF48726">
    <property type="entry name" value="Immunoglobulin"/>
    <property type="match status" value="1"/>
</dbReference>
<comment type="caution">
    <text evidence="1">The sequence shown here is derived from an EMBL/GenBank/DDBJ whole genome shotgun (WGS) entry which is preliminary data.</text>
</comment>
<accession>A0A1A6G0U5</accession>
<sequence>ERFTIVCQSNQDIKIYLHCHEKKQGKVLRCISFETWGSIRCVKMLQLITVNKAMIPSYITIFPVSISRRDSPSFASQIRILKFTYTVMKRNKEKFYDAFHLKPGVPSGFSFSDSGTNFTLPINRLVREDVATYYCQQSYDTLL</sequence>
<protein>
    <recommendedName>
        <fullName evidence="3">Immunoglobulin V-set domain-containing protein</fullName>
    </recommendedName>
</protein>
<dbReference type="OrthoDB" id="8908372at2759"/>
<evidence type="ECO:0000313" key="2">
    <source>
        <dbReference type="Proteomes" id="UP000092124"/>
    </source>
</evidence>
<keyword evidence="2" id="KW-1185">Reference proteome</keyword>
<evidence type="ECO:0000313" key="1">
    <source>
        <dbReference type="EMBL" id="OBS59022.1"/>
    </source>
</evidence>
<dbReference type="Gene3D" id="2.60.40.10">
    <property type="entry name" value="Immunoglobulins"/>
    <property type="match status" value="1"/>
</dbReference>
<feature type="non-terminal residue" evidence="1">
    <location>
        <position position="1"/>
    </location>
</feature>
<proteinExistence type="predicted"/>
<name>A0A1A6G0U5_NEOLE</name>
<feature type="non-terminal residue" evidence="1">
    <location>
        <position position="143"/>
    </location>
</feature>
<reference evidence="1 2" key="1">
    <citation type="submission" date="2016-06" db="EMBL/GenBank/DDBJ databases">
        <title>The Draft Genome Sequence and Annotation of the Desert Woodrat Neotoma lepida.</title>
        <authorList>
            <person name="Campbell M."/>
            <person name="Oakeson K.F."/>
            <person name="Yandell M."/>
            <person name="Halpert J.R."/>
            <person name="Dearing D."/>
        </authorList>
    </citation>
    <scope>NUCLEOTIDE SEQUENCE [LARGE SCALE GENOMIC DNA]</scope>
    <source>
        <strain evidence="1">417</strain>
        <tissue evidence="1">Liver</tissue>
    </source>
</reference>